<keyword evidence="1" id="KW-1133">Transmembrane helix</keyword>
<feature type="transmembrane region" description="Helical" evidence="1">
    <location>
        <begin position="302"/>
        <end position="325"/>
    </location>
</feature>
<protein>
    <submittedName>
        <fullName evidence="2">Uncharacterized protein</fullName>
    </submittedName>
</protein>
<organism evidence="2">
    <name type="scientific">viral metagenome</name>
    <dbReference type="NCBI Taxonomy" id="1070528"/>
    <lineage>
        <taxon>unclassified sequences</taxon>
        <taxon>metagenomes</taxon>
        <taxon>organismal metagenomes</taxon>
    </lineage>
</organism>
<keyword evidence="1" id="KW-0472">Membrane</keyword>
<keyword evidence="1" id="KW-0812">Transmembrane</keyword>
<dbReference type="AlphaFoldDB" id="A0A6C0EYW6"/>
<feature type="transmembrane region" description="Helical" evidence="1">
    <location>
        <begin position="331"/>
        <end position="348"/>
    </location>
</feature>
<name>A0A6C0EYW6_9ZZZZ</name>
<reference evidence="2" key="1">
    <citation type="journal article" date="2020" name="Nature">
        <title>Giant virus diversity and host interactions through global metagenomics.</title>
        <authorList>
            <person name="Schulz F."/>
            <person name="Roux S."/>
            <person name="Paez-Espino D."/>
            <person name="Jungbluth S."/>
            <person name="Walsh D.A."/>
            <person name="Denef V.J."/>
            <person name="McMahon K.D."/>
            <person name="Konstantinidis K.T."/>
            <person name="Eloe-Fadrosh E.A."/>
            <person name="Kyrpides N.C."/>
            <person name="Woyke T."/>
        </authorList>
    </citation>
    <scope>NUCLEOTIDE SEQUENCE</scope>
    <source>
        <strain evidence="2">GVMAG-M-3300009159-65</strain>
    </source>
</reference>
<proteinExistence type="predicted"/>
<evidence type="ECO:0000313" key="2">
    <source>
        <dbReference type="EMBL" id="QHT32375.1"/>
    </source>
</evidence>
<evidence type="ECO:0000256" key="1">
    <source>
        <dbReference type="SAM" id="Phobius"/>
    </source>
</evidence>
<accession>A0A6C0EYW6</accession>
<sequence>MSQEQNDILNMIKNSVNNSNTLYTAIESAVVDAIYAASVASETIVGAKEAADAAVASATDTKVLAKTIIDNLNVTLATIIKAPPNYWTFASLDTFRGYETDLNNYYIMAQSTVTDALYQMDTPPGTAYNNSIYIEISKLIPHINRLASSASTFSTIASNKSNANKVKANNESVKQSLLEATTASTIANESMNKAASSFSNAQKILDDSNTNIMNETEINEQLNIYKDEVYLERNIVIEQELIARRAANKIHFFSSILCDDSCKQNIDSYYSSYSKYNKNNEHLDITLKTVINETEQEMNREYLLLFVWFVITIIIVVLTIIGVLSNEMNNYVLFISLGFLIFVVFYIFKNIYKYFNV</sequence>
<dbReference type="EMBL" id="MN738936">
    <property type="protein sequence ID" value="QHT32375.1"/>
    <property type="molecule type" value="Genomic_DNA"/>
</dbReference>